<protein>
    <submittedName>
        <fullName evidence="3">Putative RAD54B meiotic recombination protein</fullName>
    </submittedName>
</protein>
<dbReference type="InterPro" id="IPR000330">
    <property type="entry name" value="SNF2_N"/>
</dbReference>
<dbReference type="InterPro" id="IPR027417">
    <property type="entry name" value="P-loop_NTPase"/>
</dbReference>
<dbReference type="EMBL" id="LRGB01002923">
    <property type="protein sequence ID" value="KZS05466.1"/>
    <property type="molecule type" value="Genomic_DNA"/>
</dbReference>
<dbReference type="Pfam" id="PF00176">
    <property type="entry name" value="SNF2-rel_dom"/>
    <property type="match status" value="1"/>
</dbReference>
<keyword evidence="4" id="KW-1185">Reference proteome</keyword>
<sequence>MPCFTFTCDAELFFKWKWVLHMLVEDGAGIGAGAGGGGGAGGGSVAGKENGEAVGYKLTQLQDLEYETILKMGGREVPGVLLEVEHPPGLRSSQDVLDILDNNQQNVNTSFSSTCSPAKNASYPIQSGTEPPLLKALKTGKKKSEHGRQRKSRATGFKFAQLKELEHENILKVDGREVLVSFFCNLKIGNCSSPMPCGTQLQADGVSSLINPRPPNKEFVSPFLKTGNKDPKLNSISNEIKPKYKPWHTSALVMPIPTVDIQCKESQRGMVIVDVVVDPLLSKNLRSHQGDGVVFLYECLVDSSQQGPYNGRPTIQRVLIITPSSLVKKWEKEFRRWLGRERIYVFTADQPIEFLKRPLCPVMMVSYKMLVRCFDEVGRQLFNFDLVVCDVVHRLKNAGNKTSSSLSPLNTNRKVLLTGTPVHNDLKEFFTLADFVNSCILGSLS</sequence>
<dbReference type="InterPro" id="IPR014001">
    <property type="entry name" value="Helicase_ATP-bd"/>
</dbReference>
<dbReference type="AlphaFoldDB" id="A0A164MXN9"/>
<dbReference type="GO" id="GO:0000724">
    <property type="term" value="P:double-strand break repair via homologous recombination"/>
    <property type="evidence" value="ECO:0007669"/>
    <property type="project" value="TreeGrafter"/>
</dbReference>
<evidence type="ECO:0000313" key="4">
    <source>
        <dbReference type="Proteomes" id="UP000076858"/>
    </source>
</evidence>
<gene>
    <name evidence="3" type="ORF">APZ42_031336</name>
</gene>
<evidence type="ECO:0000259" key="2">
    <source>
        <dbReference type="PROSITE" id="PS51192"/>
    </source>
</evidence>
<dbReference type="GO" id="GO:0005634">
    <property type="term" value="C:nucleus"/>
    <property type="evidence" value="ECO:0007669"/>
    <property type="project" value="TreeGrafter"/>
</dbReference>
<dbReference type="SUPFAM" id="SSF52540">
    <property type="entry name" value="P-loop containing nucleoside triphosphate hydrolases"/>
    <property type="match status" value="1"/>
</dbReference>
<dbReference type="GO" id="GO:0007131">
    <property type="term" value="P:reciprocal meiotic recombination"/>
    <property type="evidence" value="ECO:0007669"/>
    <property type="project" value="TreeGrafter"/>
</dbReference>
<organism evidence="3 4">
    <name type="scientific">Daphnia magna</name>
    <dbReference type="NCBI Taxonomy" id="35525"/>
    <lineage>
        <taxon>Eukaryota</taxon>
        <taxon>Metazoa</taxon>
        <taxon>Ecdysozoa</taxon>
        <taxon>Arthropoda</taxon>
        <taxon>Crustacea</taxon>
        <taxon>Branchiopoda</taxon>
        <taxon>Diplostraca</taxon>
        <taxon>Cladocera</taxon>
        <taxon>Anomopoda</taxon>
        <taxon>Daphniidae</taxon>
        <taxon>Daphnia</taxon>
    </lineage>
</organism>
<dbReference type="InterPro" id="IPR050496">
    <property type="entry name" value="SNF2_RAD54_helicase_repair"/>
</dbReference>
<comment type="caution">
    <text evidence="3">The sequence shown here is derived from an EMBL/GenBank/DDBJ whole genome shotgun (WGS) entry which is preliminary data.</text>
</comment>
<dbReference type="PANTHER" id="PTHR45629">
    <property type="entry name" value="SNF2/RAD54 FAMILY MEMBER"/>
    <property type="match status" value="1"/>
</dbReference>
<dbReference type="InterPro" id="IPR038718">
    <property type="entry name" value="SNF2-like_sf"/>
</dbReference>
<dbReference type="GO" id="GO:0015616">
    <property type="term" value="F:DNA translocase activity"/>
    <property type="evidence" value="ECO:0007669"/>
    <property type="project" value="TreeGrafter"/>
</dbReference>
<evidence type="ECO:0000313" key="3">
    <source>
        <dbReference type="EMBL" id="KZS05466.1"/>
    </source>
</evidence>
<accession>A0A164MXN9</accession>
<dbReference type="Proteomes" id="UP000076858">
    <property type="component" value="Unassembled WGS sequence"/>
</dbReference>
<dbReference type="STRING" id="35525.A0A164MXN9"/>
<dbReference type="PANTHER" id="PTHR45629:SF7">
    <property type="entry name" value="DNA EXCISION REPAIR PROTEIN ERCC-6-RELATED"/>
    <property type="match status" value="1"/>
</dbReference>
<dbReference type="Gene3D" id="3.40.50.10810">
    <property type="entry name" value="Tandem AAA-ATPase domain"/>
    <property type="match status" value="1"/>
</dbReference>
<feature type="domain" description="Helicase ATP-binding" evidence="2">
    <location>
        <begin position="318"/>
        <end position="439"/>
    </location>
</feature>
<dbReference type="PROSITE" id="PS51192">
    <property type="entry name" value="HELICASE_ATP_BIND_1"/>
    <property type="match status" value="1"/>
</dbReference>
<dbReference type="GO" id="GO:0005524">
    <property type="term" value="F:ATP binding"/>
    <property type="evidence" value="ECO:0007669"/>
    <property type="project" value="InterPro"/>
</dbReference>
<dbReference type="OrthoDB" id="413460at2759"/>
<evidence type="ECO:0000256" key="1">
    <source>
        <dbReference type="SAM" id="MobiDB-lite"/>
    </source>
</evidence>
<feature type="region of interest" description="Disordered" evidence="1">
    <location>
        <begin position="111"/>
        <end position="132"/>
    </location>
</feature>
<proteinExistence type="predicted"/>
<reference evidence="3 4" key="1">
    <citation type="submission" date="2016-03" db="EMBL/GenBank/DDBJ databases">
        <title>EvidentialGene: Evidence-directed Construction of Genes on Genomes.</title>
        <authorList>
            <person name="Gilbert D.G."/>
            <person name="Choi J.-H."/>
            <person name="Mockaitis K."/>
            <person name="Colbourne J."/>
            <person name="Pfrender M."/>
        </authorList>
    </citation>
    <scope>NUCLEOTIDE SEQUENCE [LARGE SCALE GENOMIC DNA]</scope>
    <source>
        <strain evidence="3 4">Xinb3</strain>
        <tissue evidence="3">Complete organism</tissue>
    </source>
</reference>
<feature type="non-terminal residue" evidence="3">
    <location>
        <position position="445"/>
    </location>
</feature>
<feature type="compositionally biased region" description="Polar residues" evidence="1">
    <location>
        <begin position="111"/>
        <end position="129"/>
    </location>
</feature>
<name>A0A164MXN9_9CRUS</name>